<evidence type="ECO:0008006" key="4">
    <source>
        <dbReference type="Google" id="ProtNLM"/>
    </source>
</evidence>
<keyword evidence="3" id="KW-1185">Reference proteome</keyword>
<evidence type="ECO:0000256" key="1">
    <source>
        <dbReference type="ARBA" id="ARBA00010457"/>
    </source>
</evidence>
<dbReference type="PROSITE" id="PS51257">
    <property type="entry name" value="PROKAR_LIPOPROTEIN"/>
    <property type="match status" value="1"/>
</dbReference>
<protein>
    <recommendedName>
        <fullName evidence="4">CHRD domain-containing protein</fullName>
    </recommendedName>
</protein>
<comment type="caution">
    <text evidence="2">The sequence shown here is derived from an EMBL/GenBank/DDBJ whole genome shotgun (WGS) entry which is preliminary data.</text>
</comment>
<dbReference type="InterPro" id="IPR036423">
    <property type="entry name" value="SOD-like_Cu/Zn_dom_sf"/>
</dbReference>
<dbReference type="GO" id="GO:0006801">
    <property type="term" value="P:superoxide metabolic process"/>
    <property type="evidence" value="ECO:0007669"/>
    <property type="project" value="InterPro"/>
</dbReference>
<dbReference type="GO" id="GO:0046872">
    <property type="term" value="F:metal ion binding"/>
    <property type="evidence" value="ECO:0007669"/>
    <property type="project" value="InterPro"/>
</dbReference>
<evidence type="ECO:0000313" key="3">
    <source>
        <dbReference type="Proteomes" id="UP000614216"/>
    </source>
</evidence>
<proteinExistence type="inferred from homology"/>
<sequence>MKKAFLLTWATCSVFLFSCSDNEETKSSDFTGRQMVYNLLQASDFPVYGTVTFRERTDLGLQVEVKLEGTDGDAYHPVHFHYGNLATQDAEIAFSLNDLYADTGESSTLLNDLVDQNKFRYDDLIKFNGSVKVHLSATGEGRDVILAATNIGSAFSEQTPSGRTRIAVCQSN</sequence>
<name>A0A937FW57_9BACT</name>
<dbReference type="RefSeq" id="WP_202854975.1">
    <property type="nucleotide sequence ID" value="NZ_JAEUGD010000014.1"/>
</dbReference>
<dbReference type="AlphaFoldDB" id="A0A937FW57"/>
<dbReference type="Proteomes" id="UP000614216">
    <property type="component" value="Unassembled WGS sequence"/>
</dbReference>
<reference evidence="2" key="1">
    <citation type="submission" date="2021-01" db="EMBL/GenBank/DDBJ databases">
        <title>Fulvivirga kasyanovii gen. nov., sp nov., a novel member of the phylum Bacteroidetes isolated from seawater in a mussel farm.</title>
        <authorList>
            <person name="Zhao L.-H."/>
            <person name="Wang Z.-J."/>
        </authorList>
    </citation>
    <scope>NUCLEOTIDE SEQUENCE</scope>
    <source>
        <strain evidence="2">29W222</strain>
    </source>
</reference>
<dbReference type="EMBL" id="JAEUGD010000014">
    <property type="protein sequence ID" value="MBL6445431.1"/>
    <property type="molecule type" value="Genomic_DNA"/>
</dbReference>
<comment type="similarity">
    <text evidence="1">Belongs to the Cu-Zn superoxide dismutase family.</text>
</comment>
<accession>A0A937FW57</accession>
<dbReference type="SUPFAM" id="SSF49329">
    <property type="entry name" value="Cu,Zn superoxide dismutase-like"/>
    <property type="match status" value="1"/>
</dbReference>
<evidence type="ECO:0000313" key="2">
    <source>
        <dbReference type="EMBL" id="MBL6445431.1"/>
    </source>
</evidence>
<gene>
    <name evidence="2" type="ORF">JMN32_03880</name>
</gene>
<organism evidence="2 3">
    <name type="scientific">Fulvivirga marina</name>
    <dbReference type="NCBI Taxonomy" id="2494733"/>
    <lineage>
        <taxon>Bacteria</taxon>
        <taxon>Pseudomonadati</taxon>
        <taxon>Bacteroidota</taxon>
        <taxon>Cytophagia</taxon>
        <taxon>Cytophagales</taxon>
        <taxon>Fulvivirgaceae</taxon>
        <taxon>Fulvivirga</taxon>
    </lineage>
</organism>